<feature type="domain" description="N-acetyltransferase" evidence="1">
    <location>
        <begin position="124"/>
        <end position="256"/>
    </location>
</feature>
<dbReference type="AlphaFoldDB" id="A0A2Z4IRX4"/>
<dbReference type="InterPro" id="IPR016181">
    <property type="entry name" value="Acyl_CoA_acyltransferase"/>
</dbReference>
<keyword evidence="3" id="KW-1185">Reference proteome</keyword>
<reference evidence="2 3" key="1">
    <citation type="journal article" date="2019" name="Int. J. Syst. Evol. Microbiol.">
        <title>Streptomyces cadmiisoli sp. nov., a novel actinomycete isolated from cadmium-contaminated soil.</title>
        <authorList>
            <person name="Li K."/>
            <person name="Tang X."/>
            <person name="Zhao J."/>
            <person name="Guo Y."/>
            <person name="Tang Y."/>
            <person name="Gao J."/>
        </authorList>
    </citation>
    <scope>NUCLEOTIDE SEQUENCE [LARGE SCALE GENOMIC DNA]</scope>
    <source>
        <strain evidence="2 3">ZFG47</strain>
    </source>
</reference>
<dbReference type="SUPFAM" id="SSF55729">
    <property type="entry name" value="Acyl-CoA N-acyltransferases (Nat)"/>
    <property type="match status" value="1"/>
</dbReference>
<keyword evidence="2" id="KW-0808">Transferase</keyword>
<dbReference type="GO" id="GO:0016747">
    <property type="term" value="F:acyltransferase activity, transferring groups other than amino-acyl groups"/>
    <property type="evidence" value="ECO:0007669"/>
    <property type="project" value="InterPro"/>
</dbReference>
<protein>
    <submittedName>
        <fullName evidence="2">GNAT family N-acetyltransferase</fullName>
    </submittedName>
</protein>
<sequence length="256" mass="26462">MTPLNDPLRPVVLAYTAVCEALSTALNNHFRRDADGTVLAVSGSPLASLNAVVSPNPDPSPEVIGKLAGSEYLQGLAWSIQVRGVPGPQVIEVAAGHGLTSVSTAPLMVRRPGAGEPARAGGDLRVRPVDGDELGLYAGIMSDGFGVPHEAFAMFAEPALARTEGFTFCLAELDGVPVGTGMAAVTGDLLGVFNIAVLPEYRRRGHGLAVTTEIVRAGYAAGATTAYLYASPLGEPVYTTAGFRTEELLTTFTAPA</sequence>
<dbReference type="CDD" id="cd04301">
    <property type="entry name" value="NAT_SF"/>
    <property type="match status" value="1"/>
</dbReference>
<accession>A0A2Z4IRX4</accession>
<dbReference type="Gene3D" id="3.40.630.30">
    <property type="match status" value="1"/>
</dbReference>
<dbReference type="PROSITE" id="PS51186">
    <property type="entry name" value="GNAT"/>
    <property type="match status" value="1"/>
</dbReference>
<dbReference type="Proteomes" id="UP000249616">
    <property type="component" value="Chromosome"/>
</dbReference>
<dbReference type="InterPro" id="IPR000182">
    <property type="entry name" value="GNAT_dom"/>
</dbReference>
<evidence type="ECO:0000259" key="1">
    <source>
        <dbReference type="PROSITE" id="PS51186"/>
    </source>
</evidence>
<evidence type="ECO:0000313" key="3">
    <source>
        <dbReference type="Proteomes" id="UP000249616"/>
    </source>
</evidence>
<organism evidence="2 3">
    <name type="scientific">Streptomyces cadmiisoli</name>
    <dbReference type="NCBI Taxonomy" id="2184053"/>
    <lineage>
        <taxon>Bacteria</taxon>
        <taxon>Bacillati</taxon>
        <taxon>Actinomycetota</taxon>
        <taxon>Actinomycetes</taxon>
        <taxon>Kitasatosporales</taxon>
        <taxon>Streptomycetaceae</taxon>
        <taxon>Streptomyces</taxon>
        <taxon>Streptomyces aurantiacus group</taxon>
    </lineage>
</organism>
<name>A0A2Z4IRX4_9ACTN</name>
<gene>
    <name evidence="2" type="ORF">DN051_03790</name>
</gene>
<dbReference type="EMBL" id="CP030073">
    <property type="protein sequence ID" value="AWW35881.1"/>
    <property type="molecule type" value="Genomic_DNA"/>
</dbReference>
<dbReference type="Pfam" id="PF00583">
    <property type="entry name" value="Acetyltransf_1"/>
    <property type="match status" value="1"/>
</dbReference>
<dbReference type="KEGG" id="scad:DN051_03790"/>
<proteinExistence type="predicted"/>
<evidence type="ECO:0000313" key="2">
    <source>
        <dbReference type="EMBL" id="AWW35881.1"/>
    </source>
</evidence>
<dbReference type="RefSeq" id="WP_112437974.1">
    <property type="nucleotide sequence ID" value="NZ_CP030073.1"/>
</dbReference>